<dbReference type="PROSITE" id="PS51186">
    <property type="entry name" value="GNAT"/>
    <property type="match status" value="1"/>
</dbReference>
<dbReference type="Proteomes" id="UP000292445">
    <property type="component" value="Unassembled WGS sequence"/>
</dbReference>
<dbReference type="InterPro" id="IPR016181">
    <property type="entry name" value="Acyl_CoA_acyltransferase"/>
</dbReference>
<evidence type="ECO:0000313" key="5">
    <source>
        <dbReference type="Proteomes" id="UP000292445"/>
    </source>
</evidence>
<evidence type="ECO:0000259" key="3">
    <source>
        <dbReference type="PROSITE" id="PS51186"/>
    </source>
</evidence>
<dbReference type="InterPro" id="IPR017255">
    <property type="entry name" value="AcTrfase_GNAT_prd"/>
</dbReference>
<comment type="caution">
    <text evidence="4">The sequence shown here is derived from an EMBL/GenBank/DDBJ whole genome shotgun (WGS) entry which is preliminary data.</text>
</comment>
<dbReference type="CDD" id="cd04301">
    <property type="entry name" value="NAT_SF"/>
    <property type="match status" value="1"/>
</dbReference>
<reference evidence="4 5" key="1">
    <citation type="submission" date="2019-02" db="EMBL/GenBank/DDBJ databases">
        <title>Genomic Encyclopedia of Type Strains, Phase IV (KMG-IV): sequencing the most valuable type-strain genomes for metagenomic binning, comparative biology and taxonomic classification.</title>
        <authorList>
            <person name="Goeker M."/>
        </authorList>
    </citation>
    <scope>NUCLEOTIDE SEQUENCE [LARGE SCALE GENOMIC DNA]</scope>
    <source>
        <strain evidence="4 5">K24</strain>
    </source>
</reference>
<dbReference type="SUPFAM" id="SSF55729">
    <property type="entry name" value="Acyl-CoA N-acyltransferases (Nat)"/>
    <property type="match status" value="1"/>
</dbReference>
<gene>
    <name evidence="4" type="ORF">EV675_4437</name>
</gene>
<dbReference type="Gene3D" id="3.40.630.30">
    <property type="match status" value="1"/>
</dbReference>
<keyword evidence="2" id="KW-0012">Acyltransferase</keyword>
<accession>A0A4Q7NFL1</accession>
<keyword evidence="1 4" id="KW-0808">Transferase</keyword>
<organism evidence="4 5">
    <name type="scientific">Pigmentiphaga kullae</name>
    <dbReference type="NCBI Taxonomy" id="151784"/>
    <lineage>
        <taxon>Bacteria</taxon>
        <taxon>Pseudomonadati</taxon>
        <taxon>Pseudomonadota</taxon>
        <taxon>Betaproteobacteria</taxon>
        <taxon>Burkholderiales</taxon>
        <taxon>Alcaligenaceae</taxon>
        <taxon>Pigmentiphaga</taxon>
    </lineage>
</organism>
<proteinExistence type="predicted"/>
<dbReference type="PANTHER" id="PTHR43877">
    <property type="entry name" value="AMINOALKYLPHOSPHONATE N-ACETYLTRANSFERASE-RELATED-RELATED"/>
    <property type="match status" value="1"/>
</dbReference>
<dbReference type="EMBL" id="SGXC01000002">
    <property type="protein sequence ID" value="RZS81809.1"/>
    <property type="molecule type" value="Genomic_DNA"/>
</dbReference>
<evidence type="ECO:0000256" key="1">
    <source>
        <dbReference type="ARBA" id="ARBA00022679"/>
    </source>
</evidence>
<feature type="domain" description="N-acetyltransferase" evidence="3">
    <location>
        <begin position="4"/>
        <end position="148"/>
    </location>
</feature>
<dbReference type="Pfam" id="PF00583">
    <property type="entry name" value="Acetyltransf_1"/>
    <property type="match status" value="1"/>
</dbReference>
<dbReference type="RefSeq" id="WP_130359849.1">
    <property type="nucleotide sequence ID" value="NZ_SGXC01000002.1"/>
</dbReference>
<dbReference type="InterPro" id="IPR050832">
    <property type="entry name" value="Bact_Acetyltransf"/>
</dbReference>
<dbReference type="GO" id="GO:0016747">
    <property type="term" value="F:acyltransferase activity, transferring groups other than amino-acyl groups"/>
    <property type="evidence" value="ECO:0007669"/>
    <property type="project" value="InterPro"/>
</dbReference>
<evidence type="ECO:0000256" key="2">
    <source>
        <dbReference type="ARBA" id="ARBA00023315"/>
    </source>
</evidence>
<dbReference type="AlphaFoldDB" id="A0A4Q7NFL1"/>
<dbReference type="OrthoDB" id="8593648at2"/>
<dbReference type="PIRSF" id="PIRSF037663">
    <property type="entry name" value="Acetyltransf_GNAT_prd"/>
    <property type="match status" value="1"/>
</dbReference>
<name>A0A4Q7NFL1_9BURK</name>
<sequence length="164" mass="18068">MTLPPLRPLSIDDYEPIASVVDDWWGGRPMRGLLQRLFFEHFRDTSFVAGRPGEVRAFLVGFVSQSEAGVAYIHFVGVDPTLRASGLGRVLYERFFDAARARGCREVRSITSPANTGSIAFHRRMGFELAPGTGVIDGVPVHLDHAGPGQHRVCFRRPLAPALP</sequence>
<evidence type="ECO:0000313" key="4">
    <source>
        <dbReference type="EMBL" id="RZS81809.1"/>
    </source>
</evidence>
<protein>
    <submittedName>
        <fullName evidence="4">Acetyltransferase (GNAT) family protein</fullName>
    </submittedName>
</protein>
<keyword evidence="5" id="KW-1185">Reference proteome</keyword>
<dbReference type="InterPro" id="IPR000182">
    <property type="entry name" value="GNAT_dom"/>
</dbReference>